<evidence type="ECO:0000313" key="2">
    <source>
        <dbReference type="Proteomes" id="UP001610063"/>
    </source>
</evidence>
<gene>
    <name evidence="1" type="ORF">ACHKAR_03955</name>
</gene>
<dbReference type="RefSeq" id="WP_159578721.1">
    <property type="nucleotide sequence ID" value="NZ_JBIPKE010000012.1"/>
</dbReference>
<dbReference type="Proteomes" id="UP001610063">
    <property type="component" value="Unassembled WGS sequence"/>
</dbReference>
<name>A0ABW7N4R5_9BACT</name>
<accession>A0ABW7N4R5</accession>
<evidence type="ECO:0000313" key="1">
    <source>
        <dbReference type="EMBL" id="MFH6982576.1"/>
    </source>
</evidence>
<keyword evidence="2" id="KW-1185">Reference proteome</keyword>
<comment type="caution">
    <text evidence="1">The sequence shown here is derived from an EMBL/GenBank/DDBJ whole genome shotgun (WGS) entry which is preliminary data.</text>
</comment>
<sequence>MKDKDKDQKLINDLIKKRKEENDAFAKLLNEISNKQQPLKSTKKKS</sequence>
<organism evidence="1 2">
    <name type="scientific">Marinoscillum luteum</name>
    <dbReference type="NCBI Taxonomy" id="861051"/>
    <lineage>
        <taxon>Bacteria</taxon>
        <taxon>Pseudomonadati</taxon>
        <taxon>Bacteroidota</taxon>
        <taxon>Cytophagia</taxon>
        <taxon>Cytophagales</taxon>
        <taxon>Reichenbachiellaceae</taxon>
        <taxon>Marinoscillum</taxon>
    </lineage>
</organism>
<dbReference type="EMBL" id="JBIPKE010000012">
    <property type="protein sequence ID" value="MFH6982576.1"/>
    <property type="molecule type" value="Genomic_DNA"/>
</dbReference>
<reference evidence="1 2" key="1">
    <citation type="journal article" date="2013" name="Int. J. Syst. Evol. Microbiol.">
        <title>Marinoscillum luteum sp. nov., isolated from marine sediment.</title>
        <authorList>
            <person name="Cha I.T."/>
            <person name="Park S.J."/>
            <person name="Kim S.J."/>
            <person name="Kim J.G."/>
            <person name="Jung M.Y."/>
            <person name="Shin K.S."/>
            <person name="Kwon K.K."/>
            <person name="Yang S.H."/>
            <person name="Seo Y.S."/>
            <person name="Rhee S.K."/>
        </authorList>
    </citation>
    <scope>NUCLEOTIDE SEQUENCE [LARGE SCALE GENOMIC DNA]</scope>
    <source>
        <strain evidence="1 2">KCTC 23939</strain>
    </source>
</reference>
<protein>
    <submittedName>
        <fullName evidence="1">Uncharacterized protein</fullName>
    </submittedName>
</protein>
<proteinExistence type="predicted"/>